<dbReference type="PROSITE" id="PS00101">
    <property type="entry name" value="HEXAPEP_TRANSFERASES"/>
    <property type="match status" value="1"/>
</dbReference>
<dbReference type="SUPFAM" id="SSF51161">
    <property type="entry name" value="Trimeric LpxA-like enzymes"/>
    <property type="match status" value="1"/>
</dbReference>
<evidence type="ECO:0000256" key="1">
    <source>
        <dbReference type="ARBA" id="ARBA00022679"/>
    </source>
</evidence>
<keyword evidence="4" id="KW-1185">Reference proteome</keyword>
<dbReference type="InterPro" id="IPR011004">
    <property type="entry name" value="Trimer_LpxA-like_sf"/>
</dbReference>
<evidence type="ECO:0000256" key="2">
    <source>
        <dbReference type="ARBA" id="ARBA00022737"/>
    </source>
</evidence>
<sequence length="190" mass="21840">MRIIKKIGFFRAKKILKRKIKILINYYFYKYFYKWNFFGSKIEIGKNIRFDNWNTYIEDNVKIEDNVILGGKGEIFLGENTSLNPNCFIVSQKKVKIGKNCMIAPNVYITDEIHNHDRIDIPIKFQGYKYKEVIIEDNVWVGRGTTILAGIKIGRDSIVGAGAVVTRNIEPFSIVGGVPAKLISKRKEGN</sequence>
<dbReference type="CDD" id="cd04647">
    <property type="entry name" value="LbH_MAT_like"/>
    <property type="match status" value="1"/>
</dbReference>
<dbReference type="PANTHER" id="PTHR23416:SF78">
    <property type="entry name" value="LIPOPOLYSACCHARIDE BIOSYNTHESIS O-ACETYL TRANSFERASE WBBJ-RELATED"/>
    <property type="match status" value="1"/>
</dbReference>
<protein>
    <recommendedName>
        <fullName evidence="5">Acyltransferase</fullName>
    </recommendedName>
</protein>
<dbReference type="AlphaFoldDB" id="A0AAU9DJR3"/>
<reference evidence="3 4" key="1">
    <citation type="submission" date="2022-11" db="EMBL/GenBank/DDBJ databases">
        <title>Haliovirga abyssi gen. nov., sp. nov., a mesophilic fermentative bacterium isolated from the Iheya North hydrothermal field and the proposal of Haliovirgaceae fam. nov.</title>
        <authorList>
            <person name="Miyazaki U."/>
            <person name="Tame A."/>
            <person name="Miyazaki J."/>
            <person name="Takai K."/>
            <person name="Sawayama S."/>
            <person name="Kitajima M."/>
            <person name="Okamoto A."/>
            <person name="Nakagawa S."/>
        </authorList>
    </citation>
    <scope>NUCLEOTIDE SEQUENCE [LARGE SCALE GENOMIC DNA]</scope>
    <source>
        <strain evidence="3 4">IC12</strain>
    </source>
</reference>
<gene>
    <name evidence="3" type="ORF">HLVA_16880</name>
</gene>
<accession>A0AAU9DJR3</accession>
<keyword evidence="2" id="KW-0677">Repeat</keyword>
<dbReference type="KEGG" id="haby:HLVA_16880"/>
<dbReference type="Gene3D" id="2.160.10.10">
    <property type="entry name" value="Hexapeptide repeat proteins"/>
    <property type="match status" value="1"/>
</dbReference>
<evidence type="ECO:0000313" key="4">
    <source>
        <dbReference type="Proteomes" id="UP001321582"/>
    </source>
</evidence>
<evidence type="ECO:0008006" key="5">
    <source>
        <dbReference type="Google" id="ProtNLM"/>
    </source>
</evidence>
<dbReference type="Pfam" id="PF00132">
    <property type="entry name" value="Hexapep"/>
    <property type="match status" value="1"/>
</dbReference>
<dbReference type="InterPro" id="IPR018357">
    <property type="entry name" value="Hexapep_transf_CS"/>
</dbReference>
<keyword evidence="1" id="KW-0808">Transferase</keyword>
<dbReference type="InterPro" id="IPR051159">
    <property type="entry name" value="Hexapeptide_acetyltransf"/>
</dbReference>
<name>A0AAU9DJR3_9FUSO</name>
<proteinExistence type="predicted"/>
<organism evidence="3 4">
    <name type="scientific">Haliovirga abyssi</name>
    <dbReference type="NCBI Taxonomy" id="2996794"/>
    <lineage>
        <taxon>Bacteria</taxon>
        <taxon>Fusobacteriati</taxon>
        <taxon>Fusobacteriota</taxon>
        <taxon>Fusobacteriia</taxon>
        <taxon>Fusobacteriales</taxon>
        <taxon>Haliovirgaceae</taxon>
        <taxon>Haliovirga</taxon>
    </lineage>
</organism>
<dbReference type="GO" id="GO:0016740">
    <property type="term" value="F:transferase activity"/>
    <property type="evidence" value="ECO:0007669"/>
    <property type="project" value="UniProtKB-KW"/>
</dbReference>
<dbReference type="RefSeq" id="WP_307903960.1">
    <property type="nucleotide sequence ID" value="NZ_AP027059.1"/>
</dbReference>
<dbReference type="Proteomes" id="UP001321582">
    <property type="component" value="Chromosome"/>
</dbReference>
<dbReference type="InterPro" id="IPR001451">
    <property type="entry name" value="Hexapep"/>
</dbReference>
<dbReference type="EMBL" id="AP027059">
    <property type="protein sequence ID" value="BDU51119.1"/>
    <property type="molecule type" value="Genomic_DNA"/>
</dbReference>
<evidence type="ECO:0000313" key="3">
    <source>
        <dbReference type="EMBL" id="BDU51119.1"/>
    </source>
</evidence>
<dbReference type="PANTHER" id="PTHR23416">
    <property type="entry name" value="SIALIC ACID SYNTHASE-RELATED"/>
    <property type="match status" value="1"/>
</dbReference>